<keyword evidence="3 5" id="KW-0479">Metal-binding</keyword>
<dbReference type="InterPro" id="IPR022952">
    <property type="entry name" value="Archease_arc"/>
</dbReference>
<dbReference type="eggNOG" id="arCOG04055">
    <property type="taxonomic scope" value="Archaea"/>
</dbReference>
<dbReference type="HAMAP" id="MF_01222">
    <property type="entry name" value="Archease_arch"/>
    <property type="match status" value="1"/>
</dbReference>
<organism evidence="7 8">
    <name type="scientific">Methanocaldococcus vulcanius (strain ATCC 700851 / DSM 12094 / M7)</name>
    <name type="common">Methanococcus vulcanius</name>
    <dbReference type="NCBI Taxonomy" id="579137"/>
    <lineage>
        <taxon>Archaea</taxon>
        <taxon>Methanobacteriati</taxon>
        <taxon>Methanobacteriota</taxon>
        <taxon>Methanomada group</taxon>
        <taxon>Methanococci</taxon>
        <taxon>Methanococcales</taxon>
        <taxon>Methanocaldococcaceae</taxon>
        <taxon>Methanocaldococcus</taxon>
    </lineage>
</organism>
<accession>C9RGA7</accession>
<evidence type="ECO:0000313" key="8">
    <source>
        <dbReference type="Proteomes" id="UP000002063"/>
    </source>
</evidence>
<reference evidence="7" key="1">
    <citation type="submission" date="2009-10" db="EMBL/GenBank/DDBJ databases">
        <title>Complete sequence of chromosome of Methanocaldococcus vulcanius M7.</title>
        <authorList>
            <consortium name="US DOE Joint Genome Institute"/>
            <person name="Lucas S."/>
            <person name="Copeland A."/>
            <person name="Lapidus A."/>
            <person name="Glavina del Rio T."/>
            <person name="Dalin E."/>
            <person name="Tice H."/>
            <person name="Bruce D."/>
            <person name="Goodwin L."/>
            <person name="Pitluck S."/>
            <person name="Lcollab F.I."/>
            <person name="Brettin T."/>
            <person name="Detter J.C."/>
            <person name="Han C."/>
            <person name="Tapia R."/>
            <person name="Kuske C.R."/>
            <person name="Schmutz J."/>
            <person name="Larimer F."/>
            <person name="Land M."/>
            <person name="Hauser L."/>
            <person name="Kyrpides N."/>
            <person name="Ovchinikova G."/>
            <person name="Sieprawska-Lupa M."/>
            <person name="Whitman W.B."/>
            <person name="Woyke T."/>
        </authorList>
    </citation>
    <scope>NUCLEOTIDE SEQUENCE [LARGE SCALE GENOMIC DNA]</scope>
    <source>
        <strain evidence="7">M7</strain>
    </source>
</reference>
<keyword evidence="4 5" id="KW-0106">Calcium</keyword>
<evidence type="ECO:0000256" key="5">
    <source>
        <dbReference type="HAMAP-Rule" id="MF_01222"/>
    </source>
</evidence>
<evidence type="ECO:0000256" key="3">
    <source>
        <dbReference type="ARBA" id="ARBA00022723"/>
    </source>
</evidence>
<feature type="binding site" evidence="5">
    <location>
        <position position="139"/>
    </location>
    <ligand>
        <name>Ca(2+)</name>
        <dbReference type="ChEBI" id="CHEBI:29108"/>
    </ligand>
</feature>
<dbReference type="Gene3D" id="3.55.10.10">
    <property type="entry name" value="Archease domain"/>
    <property type="match status" value="1"/>
</dbReference>
<dbReference type="GO" id="GO:0005509">
    <property type="term" value="F:calcium ion binding"/>
    <property type="evidence" value="ECO:0007669"/>
    <property type="project" value="UniProtKB-UniRule"/>
</dbReference>
<dbReference type="AlphaFoldDB" id="C9RGA7"/>
<evidence type="ECO:0000256" key="2">
    <source>
        <dbReference type="ARBA" id="ARBA00022694"/>
    </source>
</evidence>
<comment type="similarity">
    <text evidence="1 5">Belongs to the archease family.</text>
</comment>
<feature type="binding site" evidence="5">
    <location>
        <position position="140"/>
    </location>
    <ligand>
        <name>Ca(2+)</name>
        <dbReference type="ChEBI" id="CHEBI:29108"/>
    </ligand>
</feature>
<evidence type="ECO:0000259" key="6">
    <source>
        <dbReference type="Pfam" id="PF01951"/>
    </source>
</evidence>
<keyword evidence="2 5" id="KW-0819">tRNA processing</keyword>
<dbReference type="PANTHER" id="PTHR12682:SF11">
    <property type="entry name" value="PROTEIN ARCHEASE"/>
    <property type="match status" value="1"/>
</dbReference>
<evidence type="ECO:0000313" key="7">
    <source>
        <dbReference type="EMBL" id="ACX72609.1"/>
    </source>
</evidence>
<dbReference type="PANTHER" id="PTHR12682">
    <property type="entry name" value="ARCHEASE"/>
    <property type="match status" value="1"/>
</dbReference>
<proteinExistence type="inferred from homology"/>
<dbReference type="InterPro" id="IPR002804">
    <property type="entry name" value="Archease"/>
</dbReference>
<dbReference type="InterPro" id="IPR036820">
    <property type="entry name" value="Archease_dom_sf"/>
</dbReference>
<dbReference type="Pfam" id="PF01951">
    <property type="entry name" value="Archease"/>
    <property type="match status" value="1"/>
</dbReference>
<protein>
    <recommendedName>
        <fullName evidence="5">Protein archease</fullName>
    </recommendedName>
</protein>
<dbReference type="NCBIfam" id="NF001617">
    <property type="entry name" value="PRK00407.1"/>
    <property type="match status" value="1"/>
</dbReference>
<evidence type="ECO:0000256" key="4">
    <source>
        <dbReference type="ARBA" id="ARBA00022837"/>
    </source>
</evidence>
<dbReference type="OrthoDB" id="8831at2157"/>
<dbReference type="KEGG" id="mvu:Metvu_0751"/>
<dbReference type="SUPFAM" id="SSF69819">
    <property type="entry name" value="MTH1598-like"/>
    <property type="match status" value="1"/>
</dbReference>
<dbReference type="RefSeq" id="WP_015732829.1">
    <property type="nucleotide sequence ID" value="NC_013407.1"/>
</dbReference>
<comment type="function">
    <text evidence="5">Activates the tRNA-splicing ligase complex by facilitating the enzymatic turnover of catalytic subunit RtcB. Acts by promoting the guanylylation of RtcB, a key intermediate step in tRNA ligation. Can also alter the NTP specificity of RtcB such that ATP, dGTP or ITP is used efficiently.</text>
</comment>
<keyword evidence="8" id="KW-1185">Reference proteome</keyword>
<sequence>MFKYFETTADIGVEAVGKSLEEAFKEGARGLYNIMVDVDKIEKNGKIEFEVSGDDLESLLYNFLNELLYYTDVENMVFGDFDIDIKKDNKGGYKLKCVAYGEEIDKKKHNVKEEVKAITYHKMEVKKNNNGWIVRYIVDL</sequence>
<feature type="binding site" evidence="5">
    <location>
        <position position="10"/>
    </location>
    <ligand>
        <name>Ca(2+)</name>
        <dbReference type="ChEBI" id="CHEBI:29108"/>
    </ligand>
</feature>
<evidence type="ECO:0000256" key="1">
    <source>
        <dbReference type="ARBA" id="ARBA00007963"/>
    </source>
</evidence>
<dbReference type="InterPro" id="IPR023572">
    <property type="entry name" value="Archease_dom"/>
</dbReference>
<dbReference type="GeneID" id="8513088"/>
<dbReference type="EMBL" id="CP001787">
    <property type="protein sequence ID" value="ACX72609.1"/>
    <property type="molecule type" value="Genomic_DNA"/>
</dbReference>
<dbReference type="HOGENOM" id="CLU_111362_3_0_2"/>
<dbReference type="Proteomes" id="UP000002063">
    <property type="component" value="Chromosome"/>
</dbReference>
<name>C9RGA7_METVM</name>
<dbReference type="GO" id="GO:0006388">
    <property type="term" value="P:tRNA splicing, via endonucleolytic cleavage and ligation"/>
    <property type="evidence" value="ECO:0007669"/>
    <property type="project" value="UniProtKB-UniRule"/>
</dbReference>
<gene>
    <name evidence="7" type="ordered locus">Metvu_0751</name>
</gene>
<dbReference type="STRING" id="579137.Metvu_0751"/>
<feature type="domain" description="Archease" evidence="6">
    <location>
        <begin position="2"/>
        <end position="140"/>
    </location>
</feature>